<dbReference type="RefSeq" id="WP_063363004.1">
    <property type="nucleotide sequence ID" value="NZ_AUXZ01000091.1"/>
</dbReference>
<evidence type="ECO:0000313" key="11">
    <source>
        <dbReference type="Proteomes" id="UP000076503"/>
    </source>
</evidence>
<reference evidence="10 11" key="1">
    <citation type="submission" date="2013-07" db="EMBL/GenBank/DDBJ databases">
        <title>Comparative Genomic and Metabolomic Analysis of Twelve Strains of Pseudoalteromonas luteoviolacea.</title>
        <authorList>
            <person name="Vynne N.G."/>
            <person name="Mansson M."/>
            <person name="Gram L."/>
        </authorList>
    </citation>
    <scope>NUCLEOTIDE SEQUENCE [LARGE SCALE GENOMIC DNA]</scope>
    <source>
        <strain evidence="10 11">H33</strain>
    </source>
</reference>
<protein>
    <recommendedName>
        <fullName evidence="9">MotA/TolQ/ExbB proton channel domain-containing protein</fullName>
    </recommendedName>
</protein>
<evidence type="ECO:0000256" key="6">
    <source>
        <dbReference type="RuleBase" id="RU004057"/>
    </source>
</evidence>
<sequence>MQSAVSNSFIGSSADLVTAIICGVLAVIFFFGFWHAKNKKSPEFVNYVPTLLTTMGIFGTFLGIVLGLFHFDHTQIDSSITALLDGLTTAFITSLLGLLLSIIFKFTQTTFFTQSEVEAVSNASPEAILAAIKAQTVATSELKDALVGNEENTLLGQIKILRSDGNHNFMQAQALQKEQFEAQSQRQTEFADKLWIKLQDFADTLSKSATEEIIAALNNVIADFNQKLTEQFGDSFKQLNEAVFKLVEWQENYRIQLEEMKAQYSHGVEAIVKTEGSVASINEHAKSIPQSMDTLTDVMEVNQHQLAELERHLAAFEQMRDKAVEAVPQIQQHVQQTVQDIGAAVEEASIHYTSLLTHSDEYINKHISCSEALLDKFVSTTEQGIDAVGNKLISSSENMGKALDLASTEFTHSATRTNESLQTSSDHLADGSDKMQQHIKDAVSDLNNNMRDLIEKVVVEARTMTTTFKEANSELAQDTKQARDTFVTTNNEVSEHIKRIVEQVAQEQMQQTQRTFVAIEEAANQQLTKTHETVENQLKMIDQSMQEELTRALQLMANSLGQISGKFADDYQVLTQQMKRVVDQGATV</sequence>
<keyword evidence="2" id="KW-1003">Cell membrane</keyword>
<feature type="coiled-coil region" evidence="7">
    <location>
        <begin position="299"/>
        <end position="326"/>
    </location>
</feature>
<feature type="transmembrane region" description="Helical" evidence="8">
    <location>
        <begin position="47"/>
        <end position="71"/>
    </location>
</feature>
<dbReference type="EMBL" id="AUXZ01000091">
    <property type="protein sequence ID" value="KZN48402.1"/>
    <property type="molecule type" value="Genomic_DNA"/>
</dbReference>
<evidence type="ECO:0000256" key="5">
    <source>
        <dbReference type="ARBA" id="ARBA00023136"/>
    </source>
</evidence>
<feature type="transmembrane region" description="Helical" evidence="8">
    <location>
        <begin position="83"/>
        <end position="104"/>
    </location>
</feature>
<comment type="similarity">
    <text evidence="6">Belongs to the exbB/tolQ family.</text>
</comment>
<dbReference type="InterPro" id="IPR002898">
    <property type="entry name" value="MotA_ExbB_proton_chnl"/>
</dbReference>
<dbReference type="PATRIC" id="fig|1365251.3.peg.3715"/>
<evidence type="ECO:0000256" key="4">
    <source>
        <dbReference type="ARBA" id="ARBA00022989"/>
    </source>
</evidence>
<evidence type="ECO:0000256" key="1">
    <source>
        <dbReference type="ARBA" id="ARBA00004651"/>
    </source>
</evidence>
<dbReference type="GO" id="GO:0005886">
    <property type="term" value="C:plasma membrane"/>
    <property type="evidence" value="ECO:0007669"/>
    <property type="project" value="UniProtKB-SubCell"/>
</dbReference>
<dbReference type="OrthoDB" id="9798009at2"/>
<feature type="transmembrane region" description="Helical" evidence="8">
    <location>
        <begin position="12"/>
        <end position="35"/>
    </location>
</feature>
<feature type="domain" description="MotA/TolQ/ExbB proton channel" evidence="9">
    <location>
        <begin position="39"/>
        <end position="118"/>
    </location>
</feature>
<dbReference type="Pfam" id="PF01618">
    <property type="entry name" value="MotA_ExbB"/>
    <property type="match status" value="1"/>
</dbReference>
<dbReference type="AlphaFoldDB" id="A0A167D4F0"/>
<keyword evidence="7" id="KW-0175">Coiled coil</keyword>
<evidence type="ECO:0000259" key="9">
    <source>
        <dbReference type="Pfam" id="PF01618"/>
    </source>
</evidence>
<evidence type="ECO:0000256" key="2">
    <source>
        <dbReference type="ARBA" id="ARBA00022475"/>
    </source>
</evidence>
<evidence type="ECO:0000256" key="8">
    <source>
        <dbReference type="SAM" id="Phobius"/>
    </source>
</evidence>
<keyword evidence="3 8" id="KW-0812">Transmembrane</keyword>
<gene>
    <name evidence="10" type="ORF">N476_21255</name>
</gene>
<dbReference type="Proteomes" id="UP000076503">
    <property type="component" value="Unassembled WGS sequence"/>
</dbReference>
<keyword evidence="5 8" id="KW-0472">Membrane</keyword>
<evidence type="ECO:0000313" key="10">
    <source>
        <dbReference type="EMBL" id="KZN48402.1"/>
    </source>
</evidence>
<comment type="subcellular location">
    <subcellularLocation>
        <location evidence="1">Cell membrane</location>
        <topology evidence="1">Multi-pass membrane protein</topology>
    </subcellularLocation>
    <subcellularLocation>
        <location evidence="6">Membrane</location>
        <topology evidence="6">Multi-pass membrane protein</topology>
    </subcellularLocation>
</comment>
<keyword evidence="6" id="KW-0813">Transport</keyword>
<comment type="caution">
    <text evidence="10">The sequence shown here is derived from an EMBL/GenBank/DDBJ whole genome shotgun (WGS) entry which is preliminary data.</text>
</comment>
<dbReference type="GO" id="GO:0015031">
    <property type="term" value="P:protein transport"/>
    <property type="evidence" value="ECO:0007669"/>
    <property type="project" value="UniProtKB-KW"/>
</dbReference>
<name>A0A167D4F0_9GAMM</name>
<evidence type="ECO:0000256" key="3">
    <source>
        <dbReference type="ARBA" id="ARBA00022692"/>
    </source>
</evidence>
<organism evidence="10 11">
    <name type="scientific">Pseudoalteromonas luteoviolacea H33</name>
    <dbReference type="NCBI Taxonomy" id="1365251"/>
    <lineage>
        <taxon>Bacteria</taxon>
        <taxon>Pseudomonadati</taxon>
        <taxon>Pseudomonadota</taxon>
        <taxon>Gammaproteobacteria</taxon>
        <taxon>Alteromonadales</taxon>
        <taxon>Pseudoalteromonadaceae</taxon>
        <taxon>Pseudoalteromonas</taxon>
    </lineage>
</organism>
<proteinExistence type="inferred from homology"/>
<keyword evidence="4 8" id="KW-1133">Transmembrane helix</keyword>
<keyword evidence="6" id="KW-0653">Protein transport</keyword>
<accession>A0A167D4F0</accession>
<evidence type="ECO:0000256" key="7">
    <source>
        <dbReference type="SAM" id="Coils"/>
    </source>
</evidence>